<protein>
    <submittedName>
        <fullName evidence="1">Uncharacterized protein</fullName>
    </submittedName>
</protein>
<dbReference type="EMBL" id="JBBNAF010000006">
    <property type="protein sequence ID" value="KAK9134533.1"/>
    <property type="molecule type" value="Genomic_DNA"/>
</dbReference>
<evidence type="ECO:0000313" key="1">
    <source>
        <dbReference type="EMBL" id="KAK9134533.1"/>
    </source>
</evidence>
<sequence>MTDQPGLSDDNGAAGPRFASIEEVQSLTQRFTSQDQRLDEIVRILRAQITATPSSYLSTVPIVQEGSALTVQATHCNFFIVIW</sequence>
<dbReference type="Proteomes" id="UP001420932">
    <property type="component" value="Unassembled WGS sequence"/>
</dbReference>
<name>A0AAP0JI55_9MAGN</name>
<gene>
    <name evidence="1" type="ORF">Syun_013863</name>
</gene>
<organism evidence="1 2">
    <name type="scientific">Stephania yunnanensis</name>
    <dbReference type="NCBI Taxonomy" id="152371"/>
    <lineage>
        <taxon>Eukaryota</taxon>
        <taxon>Viridiplantae</taxon>
        <taxon>Streptophyta</taxon>
        <taxon>Embryophyta</taxon>
        <taxon>Tracheophyta</taxon>
        <taxon>Spermatophyta</taxon>
        <taxon>Magnoliopsida</taxon>
        <taxon>Ranunculales</taxon>
        <taxon>Menispermaceae</taxon>
        <taxon>Menispermoideae</taxon>
        <taxon>Cissampelideae</taxon>
        <taxon>Stephania</taxon>
    </lineage>
</organism>
<keyword evidence="2" id="KW-1185">Reference proteome</keyword>
<evidence type="ECO:0000313" key="2">
    <source>
        <dbReference type="Proteomes" id="UP001420932"/>
    </source>
</evidence>
<dbReference type="AlphaFoldDB" id="A0AAP0JI55"/>
<comment type="caution">
    <text evidence="1">The sequence shown here is derived from an EMBL/GenBank/DDBJ whole genome shotgun (WGS) entry which is preliminary data.</text>
</comment>
<accession>A0AAP0JI55</accession>
<reference evidence="1 2" key="1">
    <citation type="submission" date="2024-01" db="EMBL/GenBank/DDBJ databases">
        <title>Genome assemblies of Stephania.</title>
        <authorList>
            <person name="Yang L."/>
        </authorList>
    </citation>
    <scope>NUCLEOTIDE SEQUENCE [LARGE SCALE GENOMIC DNA]</scope>
    <source>
        <strain evidence="1">YNDBR</strain>
        <tissue evidence="1">Leaf</tissue>
    </source>
</reference>
<proteinExistence type="predicted"/>